<gene>
    <name evidence="2" type="ORF">MGSAQ_000862</name>
</gene>
<name>A0A1B6NW89_9ZZZZ</name>
<feature type="region of interest" description="Disordered" evidence="1">
    <location>
        <begin position="1"/>
        <end position="25"/>
    </location>
</feature>
<accession>A0A1B6NW89</accession>
<dbReference type="AlphaFoldDB" id="A0A1B6NW89"/>
<evidence type="ECO:0000313" key="2">
    <source>
        <dbReference type="EMBL" id="KTF07643.1"/>
    </source>
</evidence>
<sequence length="61" mass="6532">MKMPVSDQPCSSSPIRTRDGSADRVVLPVPDRPKKIALSSGFPGAWLALQCIGMMPFSGSR</sequence>
<reference evidence="2" key="1">
    <citation type="submission" date="2013-11" db="EMBL/GenBank/DDBJ databases">
        <title>Microbial diversity, functional groups and degradation webs in Northern and Southern Mediterranean and Red Sea marine crude oil polluted sites.</title>
        <authorList>
            <person name="Daffonchio D."/>
            <person name="Mapelli F."/>
            <person name="Ferrer M."/>
            <person name="Richter M."/>
            <person name="Cherif A."/>
            <person name="Malkawi H.I."/>
            <person name="Yakimov M.M."/>
            <person name="Abdel-Fattah Y.R."/>
            <person name="Blaghen M."/>
            <person name="Golyshin P.N."/>
            <person name="Kalogerakis N."/>
            <person name="Boon N."/>
            <person name="Magagnini M."/>
            <person name="Fava F."/>
        </authorList>
    </citation>
    <scope>NUCLEOTIDE SEQUENCE</scope>
</reference>
<comment type="caution">
    <text evidence="2">The sequence shown here is derived from an EMBL/GenBank/DDBJ whole genome shotgun (WGS) entry which is preliminary data.</text>
</comment>
<proteinExistence type="predicted"/>
<organism evidence="2">
    <name type="scientific">marine sediment metagenome</name>
    <dbReference type="NCBI Taxonomy" id="412755"/>
    <lineage>
        <taxon>unclassified sequences</taxon>
        <taxon>metagenomes</taxon>
        <taxon>ecological metagenomes</taxon>
    </lineage>
</organism>
<dbReference type="EMBL" id="AYSL01000418">
    <property type="protein sequence ID" value="KTF07643.1"/>
    <property type="molecule type" value="Genomic_DNA"/>
</dbReference>
<protein>
    <submittedName>
        <fullName evidence="2">Uncharacterized protein</fullName>
    </submittedName>
</protein>
<evidence type="ECO:0000256" key="1">
    <source>
        <dbReference type="SAM" id="MobiDB-lite"/>
    </source>
</evidence>